<protein>
    <submittedName>
        <fullName evidence="1">Uncharacterized protein</fullName>
    </submittedName>
</protein>
<accession>A0A8R1V400</accession>
<dbReference type="AlphaFoldDB" id="A0A2A6BBY1"/>
<name>A0A2A6BBY1_PRIPA</name>
<gene>
    <name evidence="1" type="primary">WBGene00283647</name>
</gene>
<sequence>MSRFCLGNSKFENGRCACDEGFVRVLGTRYCQPSITTTTDSTIQSQSEEKRDVFAIILLLLFIFAFILLLIWAVRKVRKSKYTTVGNEDEIAITIIDDDDL</sequence>
<evidence type="ECO:0000313" key="2">
    <source>
        <dbReference type="Proteomes" id="UP000005239"/>
    </source>
</evidence>
<keyword evidence="2" id="KW-1185">Reference proteome</keyword>
<reference evidence="2" key="1">
    <citation type="journal article" date="2008" name="Nat. Genet.">
        <title>The Pristionchus pacificus genome provides a unique perspective on nematode lifestyle and parasitism.</title>
        <authorList>
            <person name="Dieterich C."/>
            <person name="Clifton S.W."/>
            <person name="Schuster L.N."/>
            <person name="Chinwalla A."/>
            <person name="Delehaunty K."/>
            <person name="Dinkelacker I."/>
            <person name="Fulton L."/>
            <person name="Fulton R."/>
            <person name="Godfrey J."/>
            <person name="Minx P."/>
            <person name="Mitreva M."/>
            <person name="Roeseler W."/>
            <person name="Tian H."/>
            <person name="Witte H."/>
            <person name="Yang S.P."/>
            <person name="Wilson R.K."/>
            <person name="Sommer R.J."/>
        </authorList>
    </citation>
    <scope>NUCLEOTIDE SEQUENCE [LARGE SCALE GENOMIC DNA]</scope>
    <source>
        <strain evidence="2">PS312</strain>
    </source>
</reference>
<dbReference type="EnsemblMetazoa" id="PPA45278.1">
    <property type="protein sequence ID" value="PPA45278.1"/>
    <property type="gene ID" value="WBGene00283647"/>
</dbReference>
<accession>A0A2A6BBY1</accession>
<organism evidence="1 2">
    <name type="scientific">Pristionchus pacificus</name>
    <name type="common">Parasitic nematode worm</name>
    <dbReference type="NCBI Taxonomy" id="54126"/>
    <lineage>
        <taxon>Eukaryota</taxon>
        <taxon>Metazoa</taxon>
        <taxon>Ecdysozoa</taxon>
        <taxon>Nematoda</taxon>
        <taxon>Chromadorea</taxon>
        <taxon>Rhabditida</taxon>
        <taxon>Rhabditina</taxon>
        <taxon>Diplogasteromorpha</taxon>
        <taxon>Diplogasteroidea</taxon>
        <taxon>Neodiplogasteridae</taxon>
        <taxon>Pristionchus</taxon>
    </lineage>
</organism>
<proteinExistence type="predicted"/>
<dbReference type="Proteomes" id="UP000005239">
    <property type="component" value="Unassembled WGS sequence"/>
</dbReference>
<reference evidence="1" key="2">
    <citation type="submission" date="2022-06" db="UniProtKB">
        <authorList>
            <consortium name="EnsemblMetazoa"/>
        </authorList>
    </citation>
    <scope>IDENTIFICATION</scope>
    <source>
        <strain evidence="1">PS312</strain>
    </source>
</reference>
<evidence type="ECO:0000313" key="1">
    <source>
        <dbReference type="EnsemblMetazoa" id="PPA45278.1"/>
    </source>
</evidence>